<dbReference type="PANTHER" id="PTHR42770">
    <property type="entry name" value="AMINO ACID TRANSPORTER-RELATED"/>
    <property type="match status" value="1"/>
</dbReference>
<proteinExistence type="predicted"/>
<dbReference type="InterPro" id="IPR050367">
    <property type="entry name" value="APC_superfamily"/>
</dbReference>
<dbReference type="PANTHER" id="PTHR42770:SF13">
    <property type="entry name" value="L-METHIONINE_BRANCHED-CHAIN AMINO ACID EXPORTER YJEH"/>
    <property type="match status" value="1"/>
</dbReference>
<feature type="transmembrane region" description="Helical" evidence="6">
    <location>
        <begin position="355"/>
        <end position="374"/>
    </location>
</feature>
<protein>
    <submittedName>
        <fullName evidence="7">Transporter</fullName>
    </submittedName>
</protein>
<evidence type="ECO:0000256" key="5">
    <source>
        <dbReference type="ARBA" id="ARBA00023136"/>
    </source>
</evidence>
<dbReference type="OrthoDB" id="178667at2"/>
<evidence type="ECO:0000256" key="2">
    <source>
        <dbReference type="ARBA" id="ARBA00022475"/>
    </source>
</evidence>
<evidence type="ECO:0000256" key="4">
    <source>
        <dbReference type="ARBA" id="ARBA00022989"/>
    </source>
</evidence>
<feature type="transmembrane region" description="Helical" evidence="6">
    <location>
        <begin position="271"/>
        <end position="291"/>
    </location>
</feature>
<name>A0A073JZS1_9BACI</name>
<feature type="transmembrane region" description="Helical" evidence="6">
    <location>
        <begin position="83"/>
        <end position="116"/>
    </location>
</feature>
<feature type="transmembrane region" description="Helical" evidence="6">
    <location>
        <begin position="122"/>
        <end position="140"/>
    </location>
</feature>
<dbReference type="InterPro" id="IPR002293">
    <property type="entry name" value="AA/rel_permease1"/>
</dbReference>
<keyword evidence="4 6" id="KW-1133">Transmembrane helix</keyword>
<evidence type="ECO:0000256" key="1">
    <source>
        <dbReference type="ARBA" id="ARBA00004651"/>
    </source>
</evidence>
<keyword evidence="3 6" id="KW-0812">Transmembrane</keyword>
<keyword evidence="8" id="KW-1185">Reference proteome</keyword>
<feature type="transmembrane region" description="Helical" evidence="6">
    <location>
        <begin position="225"/>
        <end position="251"/>
    </location>
</feature>
<feature type="transmembrane region" description="Helical" evidence="6">
    <location>
        <begin position="43"/>
        <end position="63"/>
    </location>
</feature>
<comment type="caution">
    <text evidence="7">The sequence shown here is derived from an EMBL/GenBank/DDBJ whole genome shotgun (WGS) entry which is preliminary data.</text>
</comment>
<keyword evidence="2" id="KW-1003">Cell membrane</keyword>
<dbReference type="Pfam" id="PF13520">
    <property type="entry name" value="AA_permease_2"/>
    <property type="match status" value="1"/>
</dbReference>
<comment type="subcellular location">
    <subcellularLocation>
        <location evidence="1">Cell membrane</location>
        <topology evidence="1">Multi-pass membrane protein</topology>
    </subcellularLocation>
</comment>
<feature type="transmembrane region" description="Helical" evidence="6">
    <location>
        <begin position="329"/>
        <end position="349"/>
    </location>
</feature>
<evidence type="ECO:0000313" key="7">
    <source>
        <dbReference type="EMBL" id="KEK19776.1"/>
    </source>
</evidence>
<dbReference type="Gene3D" id="1.20.1740.10">
    <property type="entry name" value="Amino acid/polyamine transporter I"/>
    <property type="match status" value="1"/>
</dbReference>
<dbReference type="AlphaFoldDB" id="A0A073JZS1"/>
<dbReference type="GO" id="GO:0005886">
    <property type="term" value="C:plasma membrane"/>
    <property type="evidence" value="ECO:0007669"/>
    <property type="project" value="UniProtKB-SubCell"/>
</dbReference>
<dbReference type="STRING" id="574376.BAMA_21280"/>
<evidence type="ECO:0000256" key="3">
    <source>
        <dbReference type="ARBA" id="ARBA00022692"/>
    </source>
</evidence>
<dbReference type="PIRSF" id="PIRSF006060">
    <property type="entry name" value="AA_transporter"/>
    <property type="match status" value="1"/>
</dbReference>
<evidence type="ECO:0000256" key="6">
    <source>
        <dbReference type="SAM" id="Phobius"/>
    </source>
</evidence>
<dbReference type="eggNOG" id="COG0531">
    <property type="taxonomic scope" value="Bacteria"/>
</dbReference>
<dbReference type="GO" id="GO:0022857">
    <property type="term" value="F:transmembrane transporter activity"/>
    <property type="evidence" value="ECO:0007669"/>
    <property type="project" value="InterPro"/>
</dbReference>
<dbReference type="RefSeq" id="WP_034638592.1">
    <property type="nucleotide sequence ID" value="NZ_CBCSJC010000031.1"/>
</dbReference>
<sequence length="430" mass="45794">MSQPLKQTISVSQGVALYVGAVLGSGILILPGMTASIAGSNALVSWMIMVALSIPLACTFAFLSIEFPSSGGILTFAKKAFGYYAGAISGWFFFIAGSVGQIIVALTGGTYIAFAFNLPHVAAYTIAAVLLIIAVIGNYMGLQTSGKVQLGLATLTLLILLGTSILALPTIAYENIKLDISKESVIPIGQSTMLIFWSFFGWEAISSLAPEFKQPRKRNIMKATWWAIIIIGVLYIGIAFAVIGTASYSVGTQTMDQAMNHAAIAQVVEKVVGVNGSIVTAILAFIICLGTNNAFIASMSRLGYSLARENLAPSWLNNINKKYETPSRAVFVVGVIALVGLFISFVFHISLEQLVFIPNSLAIATYIVGTAAGVKLITNTFGKVLALIACILCLAAYPFIGTFIMVPVVVAFVCLGYIVWKRRSIFNNSF</sequence>
<evidence type="ECO:0000313" key="8">
    <source>
        <dbReference type="Proteomes" id="UP000027822"/>
    </source>
</evidence>
<gene>
    <name evidence="7" type="ORF">BAMA_21280</name>
</gene>
<organism evidence="7 8">
    <name type="scientific">Bacillus manliponensis</name>
    <dbReference type="NCBI Taxonomy" id="574376"/>
    <lineage>
        <taxon>Bacteria</taxon>
        <taxon>Bacillati</taxon>
        <taxon>Bacillota</taxon>
        <taxon>Bacilli</taxon>
        <taxon>Bacillales</taxon>
        <taxon>Bacillaceae</taxon>
        <taxon>Bacillus</taxon>
        <taxon>Bacillus cereus group</taxon>
    </lineage>
</organism>
<keyword evidence="5 6" id="KW-0472">Membrane</keyword>
<reference evidence="7 8" key="1">
    <citation type="submission" date="2014-06" db="EMBL/GenBank/DDBJ databases">
        <title>Draft genome sequence of Bacillus manliponensis JCM 15802 (MCCC 1A00708).</title>
        <authorList>
            <person name="Lai Q."/>
            <person name="Liu Y."/>
            <person name="Shao Z."/>
        </authorList>
    </citation>
    <scope>NUCLEOTIDE SEQUENCE [LARGE SCALE GENOMIC DNA]</scope>
    <source>
        <strain evidence="7 8">JCM 15802</strain>
    </source>
</reference>
<feature type="transmembrane region" description="Helical" evidence="6">
    <location>
        <begin position="381"/>
        <end position="397"/>
    </location>
</feature>
<dbReference type="EMBL" id="JOTN01000006">
    <property type="protein sequence ID" value="KEK19776.1"/>
    <property type="molecule type" value="Genomic_DNA"/>
</dbReference>
<accession>A0A073JZS1</accession>
<dbReference type="Proteomes" id="UP000027822">
    <property type="component" value="Unassembled WGS sequence"/>
</dbReference>
<feature type="transmembrane region" description="Helical" evidence="6">
    <location>
        <begin position="15"/>
        <end position="37"/>
    </location>
</feature>
<feature type="transmembrane region" description="Helical" evidence="6">
    <location>
        <begin position="152"/>
        <end position="173"/>
    </location>
</feature>